<feature type="transmembrane region" description="Helical" evidence="1">
    <location>
        <begin position="327"/>
        <end position="345"/>
    </location>
</feature>
<dbReference type="AlphaFoldDB" id="A0A955L6S9"/>
<reference evidence="2" key="1">
    <citation type="submission" date="2020-04" db="EMBL/GenBank/DDBJ databases">
        <authorList>
            <person name="Zhang T."/>
        </authorList>
    </citation>
    <scope>NUCLEOTIDE SEQUENCE</scope>
    <source>
        <strain evidence="2">HKST-UBA14</strain>
    </source>
</reference>
<proteinExistence type="predicted"/>
<evidence type="ECO:0000313" key="2">
    <source>
        <dbReference type="EMBL" id="MCA9383960.1"/>
    </source>
</evidence>
<protein>
    <submittedName>
        <fullName evidence="2">Uncharacterized protein</fullName>
    </submittedName>
</protein>
<evidence type="ECO:0000313" key="3">
    <source>
        <dbReference type="Proteomes" id="UP000783287"/>
    </source>
</evidence>
<keyword evidence="1" id="KW-0472">Membrane</keyword>
<reference evidence="2" key="2">
    <citation type="journal article" date="2021" name="Microbiome">
        <title>Successional dynamics and alternative stable states in a saline activated sludge microbial community over 9 years.</title>
        <authorList>
            <person name="Wang Y."/>
            <person name="Ye J."/>
            <person name="Ju F."/>
            <person name="Liu L."/>
            <person name="Boyd J.A."/>
            <person name="Deng Y."/>
            <person name="Parks D.H."/>
            <person name="Jiang X."/>
            <person name="Yin X."/>
            <person name="Woodcroft B.J."/>
            <person name="Tyson G.W."/>
            <person name="Hugenholtz P."/>
            <person name="Polz M.F."/>
            <person name="Zhang T."/>
        </authorList>
    </citation>
    <scope>NUCLEOTIDE SEQUENCE</scope>
    <source>
        <strain evidence="2">HKST-UBA14</strain>
    </source>
</reference>
<evidence type="ECO:0000256" key="1">
    <source>
        <dbReference type="SAM" id="Phobius"/>
    </source>
</evidence>
<name>A0A955L6S9_9BACT</name>
<accession>A0A955L6S9</accession>
<feature type="transmembrane region" description="Helical" evidence="1">
    <location>
        <begin position="436"/>
        <end position="454"/>
    </location>
</feature>
<comment type="caution">
    <text evidence="2">The sequence shown here is derived from an EMBL/GenBank/DDBJ whole genome shotgun (WGS) entry which is preliminary data.</text>
</comment>
<feature type="transmembrane region" description="Helical" evidence="1">
    <location>
        <begin position="164"/>
        <end position="182"/>
    </location>
</feature>
<feature type="transmembrane region" description="Helical" evidence="1">
    <location>
        <begin position="20"/>
        <end position="37"/>
    </location>
</feature>
<sequence>MEKYLAQFKSYFNRNRSSVITWSLTFLLIVTFLAPFTTNTISEAQYSVNPNSAGKVYLRDYTPNLTDSLNELILGAPPNTGNGNVTGQNTGAIVELASLTQEFYDNPPTSGIVWAQGEYDKIQGLDEFTVQAQSDPGDSFTYYPGLGYTVLRPVSTLWQWSRNLSYFFFIIILVILSFLILFRQSLGGQTLVTITNSIPSLIWAIALVSLSYPITGFFVDVITIGTNFAQSVMITAPGAPGAELINSNYLEQTNSDINYLQPNDPELSIWSIWYTSNSEVCEADDCRVSNILPDVGQENPFLTFVGIIIQGAEDTSSSTQSAIANPLLNLVIAIAAFAASFKLFMALLKNYVMIIIYAIISPFIFIGVAIPGRTYSTMWNFLRTLFAASLTFVAVYALFLLMVIIGQSENFGDDNFGQIRDLSYAPPLLGYTNEQIVGSNSIVRTLIIYFLFIFSPSIPEIVKNFLQVQPTGQYLSQVGQDTASAGRKLVSGARGVGKYLGIGGGGG</sequence>
<dbReference type="Proteomes" id="UP000783287">
    <property type="component" value="Unassembled WGS sequence"/>
</dbReference>
<keyword evidence="1" id="KW-1133">Transmembrane helix</keyword>
<gene>
    <name evidence="2" type="ORF">KC909_06385</name>
</gene>
<feature type="transmembrane region" description="Helical" evidence="1">
    <location>
        <begin position="384"/>
        <end position="405"/>
    </location>
</feature>
<dbReference type="EMBL" id="JAGQLK010000190">
    <property type="protein sequence ID" value="MCA9383960.1"/>
    <property type="molecule type" value="Genomic_DNA"/>
</dbReference>
<feature type="transmembrane region" description="Helical" evidence="1">
    <location>
        <begin position="202"/>
        <end position="224"/>
    </location>
</feature>
<feature type="transmembrane region" description="Helical" evidence="1">
    <location>
        <begin position="351"/>
        <end position="372"/>
    </location>
</feature>
<organism evidence="2 3">
    <name type="scientific">Candidatus Dojkabacteria bacterium</name>
    <dbReference type="NCBI Taxonomy" id="2099670"/>
    <lineage>
        <taxon>Bacteria</taxon>
        <taxon>Candidatus Dojkabacteria</taxon>
    </lineage>
</organism>
<keyword evidence="1" id="KW-0812">Transmembrane</keyword>